<dbReference type="InterPro" id="IPR011330">
    <property type="entry name" value="Glyco_hydro/deAcase_b/a-brl"/>
</dbReference>
<dbReference type="GO" id="GO:0016020">
    <property type="term" value="C:membrane"/>
    <property type="evidence" value="ECO:0007669"/>
    <property type="project" value="TreeGrafter"/>
</dbReference>
<name>D7BBQ8_ALLS1</name>
<dbReference type="GO" id="GO:0005975">
    <property type="term" value="P:carbohydrate metabolic process"/>
    <property type="evidence" value="ECO:0007669"/>
    <property type="project" value="InterPro"/>
</dbReference>
<keyword evidence="7" id="KW-1185">Reference proteome</keyword>
<organism evidence="6 7">
    <name type="scientific">Allomeiothermus silvanus (strain ATCC 700542 / DSM 9946 / NBRC 106475 / NCIMB 13440 / VI-R2)</name>
    <name type="common">Thermus silvanus</name>
    <dbReference type="NCBI Taxonomy" id="526227"/>
    <lineage>
        <taxon>Bacteria</taxon>
        <taxon>Thermotogati</taxon>
        <taxon>Deinococcota</taxon>
        <taxon>Deinococci</taxon>
        <taxon>Thermales</taxon>
        <taxon>Thermaceae</taxon>
        <taxon>Allomeiothermus</taxon>
    </lineage>
</organism>
<proteinExistence type="predicted"/>
<evidence type="ECO:0000313" key="6">
    <source>
        <dbReference type="EMBL" id="ADH64520.1"/>
    </source>
</evidence>
<dbReference type="InterPro" id="IPR050248">
    <property type="entry name" value="Polysacc_deacetylase_ArnD"/>
</dbReference>
<dbReference type="EMBL" id="CP002042">
    <property type="protein sequence ID" value="ADH64520.1"/>
    <property type="molecule type" value="Genomic_DNA"/>
</dbReference>
<feature type="domain" description="NodB homology" evidence="5">
    <location>
        <begin position="214"/>
        <end position="391"/>
    </location>
</feature>
<evidence type="ECO:0000256" key="2">
    <source>
        <dbReference type="ARBA" id="ARBA00022801"/>
    </source>
</evidence>
<dbReference type="eggNOG" id="COG0726">
    <property type="taxonomic scope" value="Bacteria"/>
</dbReference>
<gene>
    <name evidence="6" type="ordered locus">Mesil_2673</name>
</gene>
<evidence type="ECO:0000259" key="5">
    <source>
        <dbReference type="PROSITE" id="PS51677"/>
    </source>
</evidence>
<dbReference type="HOGENOM" id="CLU_680986_0_0_0"/>
<keyword evidence="2" id="KW-0378">Hydrolase</keyword>
<evidence type="ECO:0000313" key="7">
    <source>
        <dbReference type="Proteomes" id="UP000001916"/>
    </source>
</evidence>
<dbReference type="Pfam" id="PF01522">
    <property type="entry name" value="Polysacc_deac_1"/>
    <property type="match status" value="1"/>
</dbReference>
<evidence type="ECO:0000256" key="4">
    <source>
        <dbReference type="SAM" id="SignalP"/>
    </source>
</evidence>
<dbReference type="KEGG" id="msv:Mesil_2673"/>
<sequence>MPFILFFLAVFSFALAGPLAPLPDIVPAVPGEAQPTAPGTRPAPPLPQLELTPPIPEVQKVEYASNGFIEVAHALVLVSDLQPPLMLRKAQQVVAQVFLTRPSLSEVDISVYRREEYAGFGGPLPRLTASVPRTRLEAFQRLTPANLKSYDRLWLNPRDQIYGPFRTPTDELETNLQFQGSPVQLKAQRLEQAAAALQGGVVGSRFYHGDPAVPLAALTFDDAPHPLYAPLLLDTLRRAGVKATFFCIGRNALAYPYFVRDMVRDGHEIGNHTFHHVRLNNLDKSTVLMEIQSANQVLERITGRPVRYFRPPGGRFSPTVLEVVRELNMTIVFWTDDPGDFQNLPDTTLENRLERKLRRGGIVLLHDNVLSTIEVLPDFLRLAERRGIRLGTVDELARSHLSKTSAESLTTRK</sequence>
<dbReference type="AlphaFoldDB" id="D7BBQ8"/>
<dbReference type="RefSeq" id="WP_013159057.1">
    <property type="nucleotide sequence ID" value="NC_014212.1"/>
</dbReference>
<dbReference type="PANTHER" id="PTHR10587">
    <property type="entry name" value="GLYCOSYL TRANSFERASE-RELATED"/>
    <property type="match status" value="1"/>
</dbReference>
<feature type="region of interest" description="Disordered" evidence="3">
    <location>
        <begin position="31"/>
        <end position="51"/>
    </location>
</feature>
<dbReference type="InterPro" id="IPR002509">
    <property type="entry name" value="NODB_dom"/>
</dbReference>
<dbReference type="GO" id="GO:0016810">
    <property type="term" value="F:hydrolase activity, acting on carbon-nitrogen (but not peptide) bonds"/>
    <property type="evidence" value="ECO:0007669"/>
    <property type="project" value="InterPro"/>
</dbReference>
<dbReference type="Proteomes" id="UP000001916">
    <property type="component" value="Chromosome"/>
</dbReference>
<reference evidence="6 7" key="1">
    <citation type="journal article" date="2010" name="Stand. Genomic Sci.">
        <title>Complete genome sequence of Meiothermus silvanus type strain (VI-R2).</title>
        <authorList>
            <person name="Sikorski J."/>
            <person name="Tindall B.J."/>
            <person name="Lowry S."/>
            <person name="Lucas S."/>
            <person name="Nolan M."/>
            <person name="Copeland A."/>
            <person name="Glavina Del Rio T."/>
            <person name="Tice H."/>
            <person name="Cheng J.F."/>
            <person name="Han C."/>
            <person name="Pitluck S."/>
            <person name="Liolios K."/>
            <person name="Ivanova N."/>
            <person name="Mavromatis K."/>
            <person name="Mikhailova N."/>
            <person name="Pati A."/>
            <person name="Goodwin L."/>
            <person name="Chen A."/>
            <person name="Palaniappan K."/>
            <person name="Land M."/>
            <person name="Hauser L."/>
            <person name="Chang Y.J."/>
            <person name="Jeffries C.D."/>
            <person name="Rohde M."/>
            <person name="Goker M."/>
            <person name="Woyke T."/>
            <person name="Bristow J."/>
            <person name="Eisen J.A."/>
            <person name="Markowitz V."/>
            <person name="Hugenholtz P."/>
            <person name="Kyrpides N.C."/>
            <person name="Klenk H.P."/>
            <person name="Lapidus A."/>
        </authorList>
    </citation>
    <scope>NUCLEOTIDE SEQUENCE [LARGE SCALE GENOMIC DNA]</scope>
    <source>
        <strain evidence="7">ATCC 700542 / DSM 9946 / VI-R2</strain>
    </source>
</reference>
<evidence type="ECO:0000256" key="1">
    <source>
        <dbReference type="ARBA" id="ARBA00022723"/>
    </source>
</evidence>
<dbReference type="PROSITE" id="PS51677">
    <property type="entry name" value="NODB"/>
    <property type="match status" value="1"/>
</dbReference>
<dbReference type="PANTHER" id="PTHR10587:SF133">
    <property type="entry name" value="CHITIN DEACETYLASE 1-RELATED"/>
    <property type="match status" value="1"/>
</dbReference>
<dbReference type="GO" id="GO:0046872">
    <property type="term" value="F:metal ion binding"/>
    <property type="evidence" value="ECO:0007669"/>
    <property type="project" value="UniProtKB-KW"/>
</dbReference>
<keyword evidence="1" id="KW-0479">Metal-binding</keyword>
<dbReference type="CDD" id="cd10917">
    <property type="entry name" value="CE4_NodB_like_6s_7s"/>
    <property type="match status" value="1"/>
</dbReference>
<dbReference type="Gene3D" id="3.20.20.370">
    <property type="entry name" value="Glycoside hydrolase/deacetylase"/>
    <property type="match status" value="1"/>
</dbReference>
<dbReference type="STRING" id="526227.Mesil_2673"/>
<feature type="signal peptide" evidence="4">
    <location>
        <begin position="1"/>
        <end position="16"/>
    </location>
</feature>
<protein>
    <submittedName>
        <fullName evidence="6">Polysaccharide deacetylase</fullName>
    </submittedName>
</protein>
<keyword evidence="4" id="KW-0732">Signal</keyword>
<feature type="chain" id="PRO_5003093275" evidence="4">
    <location>
        <begin position="17"/>
        <end position="413"/>
    </location>
</feature>
<evidence type="ECO:0000256" key="3">
    <source>
        <dbReference type="SAM" id="MobiDB-lite"/>
    </source>
</evidence>
<accession>D7BBQ8</accession>
<dbReference type="OrthoDB" id="9812065at2"/>
<dbReference type="SUPFAM" id="SSF88713">
    <property type="entry name" value="Glycoside hydrolase/deacetylase"/>
    <property type="match status" value="1"/>
</dbReference>